<name>A0A4Q9P6X4_9APHY</name>
<evidence type="ECO:0000313" key="1">
    <source>
        <dbReference type="EMBL" id="TBU58758.1"/>
    </source>
</evidence>
<keyword evidence="2" id="KW-1185">Reference proteome</keyword>
<organism evidence="1 2">
    <name type="scientific">Dichomitus squalens</name>
    <dbReference type="NCBI Taxonomy" id="114155"/>
    <lineage>
        <taxon>Eukaryota</taxon>
        <taxon>Fungi</taxon>
        <taxon>Dikarya</taxon>
        <taxon>Basidiomycota</taxon>
        <taxon>Agaricomycotina</taxon>
        <taxon>Agaricomycetes</taxon>
        <taxon>Polyporales</taxon>
        <taxon>Polyporaceae</taxon>
        <taxon>Dichomitus</taxon>
    </lineage>
</organism>
<dbReference type="EMBL" id="ML145121">
    <property type="protein sequence ID" value="TBU58758.1"/>
    <property type="molecule type" value="Genomic_DNA"/>
</dbReference>
<sequence length="125" mass="13297">MPTTRIGQLAESHFGDSGRCLQLLSHGFLRNMSIVHNGPKRAYTSSRTGKTGSIPRLLPSRRSAAAPIYVAFPKTAHVFGVVRITVHEAVLAHLGGIDQYTLVTNSAPGVPSSCGPSPHSIDLRA</sequence>
<evidence type="ECO:0000313" key="2">
    <source>
        <dbReference type="Proteomes" id="UP000292082"/>
    </source>
</evidence>
<reference evidence="1 2" key="1">
    <citation type="submission" date="2019-01" db="EMBL/GenBank/DDBJ databases">
        <title>Draft genome sequences of three monokaryotic isolates of the white-rot basidiomycete fungus Dichomitus squalens.</title>
        <authorList>
            <consortium name="DOE Joint Genome Institute"/>
            <person name="Lopez S.C."/>
            <person name="Andreopoulos B."/>
            <person name="Pangilinan J."/>
            <person name="Lipzen A."/>
            <person name="Riley R."/>
            <person name="Ahrendt S."/>
            <person name="Ng V."/>
            <person name="Barry K."/>
            <person name="Daum C."/>
            <person name="Grigoriev I.V."/>
            <person name="Hilden K.S."/>
            <person name="Makela M.R."/>
            <person name="de Vries R.P."/>
        </authorList>
    </citation>
    <scope>NUCLEOTIDE SEQUENCE [LARGE SCALE GENOMIC DNA]</scope>
    <source>
        <strain evidence="1 2">CBS 464.89</strain>
    </source>
</reference>
<accession>A0A4Q9P6X4</accession>
<dbReference type="AlphaFoldDB" id="A0A4Q9P6X4"/>
<gene>
    <name evidence="1" type="ORF">BD310DRAFT_926491</name>
</gene>
<proteinExistence type="predicted"/>
<dbReference type="Proteomes" id="UP000292082">
    <property type="component" value="Unassembled WGS sequence"/>
</dbReference>
<protein>
    <submittedName>
        <fullName evidence="1">Uncharacterized protein</fullName>
    </submittedName>
</protein>